<proteinExistence type="predicted"/>
<evidence type="ECO:0000313" key="1">
    <source>
        <dbReference type="EMBL" id="MTH31059.1"/>
    </source>
</evidence>
<dbReference type="RefSeq" id="WP_155037025.1">
    <property type="nucleotide sequence ID" value="NZ_JBHTIG010000027.1"/>
</dbReference>
<reference evidence="1 2" key="1">
    <citation type="journal article" date="2006" name="Int. J. Syst. Evol. Microbiol.">
        <title>Myroides pelagicus sp. nov., isolated from seawater in Thailand.</title>
        <authorList>
            <person name="Yoon J."/>
            <person name="Maneerat S."/>
            <person name="Kawai F."/>
            <person name="Yokota A."/>
        </authorList>
    </citation>
    <scope>NUCLEOTIDE SEQUENCE [LARGE SCALE GENOMIC DNA]</scope>
    <source>
        <strain evidence="1 2">SM1T</strain>
    </source>
</reference>
<accession>A0A7K1GRR5</accession>
<dbReference type="EMBL" id="WMJY01000064">
    <property type="protein sequence ID" value="MTH31059.1"/>
    <property type="molecule type" value="Genomic_DNA"/>
</dbReference>
<keyword evidence="2" id="KW-1185">Reference proteome</keyword>
<sequence length="117" mass="13471">MVRIINYKKRQTEEGKEFCVLEISGGIEMVKSKNSNQFYAIVKKAFISSTFDEDTCKALIGTEMSGNVIRQECEPYEYINKDTGEVLMLTHRYQYVPEEVKAQDQFIDDLIKNGVSI</sequence>
<dbReference type="OrthoDB" id="676860at2"/>
<dbReference type="Proteomes" id="UP000488936">
    <property type="component" value="Unassembled WGS sequence"/>
</dbReference>
<comment type="caution">
    <text evidence="1">The sequence shown here is derived from an EMBL/GenBank/DDBJ whole genome shotgun (WGS) entry which is preliminary data.</text>
</comment>
<gene>
    <name evidence="1" type="ORF">GJV77_14395</name>
</gene>
<evidence type="ECO:0000313" key="2">
    <source>
        <dbReference type="Proteomes" id="UP000488936"/>
    </source>
</evidence>
<protein>
    <submittedName>
        <fullName evidence="1">Uncharacterized protein</fullName>
    </submittedName>
</protein>
<name>A0A7K1GRR5_9FLAO</name>
<organism evidence="1 2">
    <name type="scientific">Myroides pelagicus</name>
    <dbReference type="NCBI Taxonomy" id="270914"/>
    <lineage>
        <taxon>Bacteria</taxon>
        <taxon>Pseudomonadati</taxon>
        <taxon>Bacteroidota</taxon>
        <taxon>Flavobacteriia</taxon>
        <taxon>Flavobacteriales</taxon>
        <taxon>Flavobacteriaceae</taxon>
        <taxon>Myroides</taxon>
    </lineage>
</organism>
<dbReference type="AlphaFoldDB" id="A0A7K1GRR5"/>